<feature type="domain" description="UspA" evidence="1">
    <location>
        <begin position="225"/>
        <end position="335"/>
    </location>
</feature>
<dbReference type="Pfam" id="PF00582">
    <property type="entry name" value="Usp"/>
    <property type="match status" value="1"/>
</dbReference>
<dbReference type="AlphaFoldDB" id="A0A5B2ZAD2"/>
<evidence type="ECO:0000259" key="1">
    <source>
        <dbReference type="Pfam" id="PF00582"/>
    </source>
</evidence>
<accession>A0A5B2ZAD2</accession>
<keyword evidence="3" id="KW-1185">Reference proteome</keyword>
<reference evidence="2 3" key="1">
    <citation type="submission" date="2019-09" db="EMBL/GenBank/DDBJ databases">
        <title>Arenimonas chukotkensis sp. nov., a bacterium isolated from Chukotka hot spring, Arctic region, Russia.</title>
        <authorList>
            <person name="Zayulina K.S."/>
            <person name="Prokofeva M.I."/>
            <person name="Elcheninov A.G."/>
            <person name="Novikov A."/>
            <person name="Kochetkova T.V."/>
            <person name="Kublanov I.V."/>
        </authorList>
    </citation>
    <scope>NUCLEOTIDE SEQUENCE [LARGE SCALE GENOMIC DNA]</scope>
    <source>
        <strain evidence="2 3">3729k</strain>
    </source>
</reference>
<dbReference type="Gene3D" id="3.40.50.12370">
    <property type="match status" value="1"/>
</dbReference>
<reference evidence="2 3" key="2">
    <citation type="submission" date="2019-09" db="EMBL/GenBank/DDBJ databases">
        <authorList>
            <person name="Mazur A."/>
        </authorList>
    </citation>
    <scope>NUCLEOTIDE SEQUENCE [LARGE SCALE GENOMIC DNA]</scope>
    <source>
        <strain evidence="2 3">3729k</strain>
    </source>
</reference>
<dbReference type="SUPFAM" id="SSF52402">
    <property type="entry name" value="Adenine nucleotide alpha hydrolases-like"/>
    <property type="match status" value="2"/>
</dbReference>
<evidence type="ECO:0000313" key="3">
    <source>
        <dbReference type="Proteomes" id="UP000322165"/>
    </source>
</evidence>
<dbReference type="EMBL" id="VUOD01000010">
    <property type="protein sequence ID" value="KAA2284112.1"/>
    <property type="molecule type" value="Genomic_DNA"/>
</dbReference>
<dbReference type="CDD" id="cd00293">
    <property type="entry name" value="USP-like"/>
    <property type="match status" value="1"/>
</dbReference>
<dbReference type="Proteomes" id="UP000322165">
    <property type="component" value="Unassembled WGS sequence"/>
</dbReference>
<proteinExistence type="predicted"/>
<dbReference type="InterPro" id="IPR006016">
    <property type="entry name" value="UspA"/>
</dbReference>
<organism evidence="2 3">
    <name type="scientific">Arenimonas fontis</name>
    <dbReference type="NCBI Taxonomy" id="2608255"/>
    <lineage>
        <taxon>Bacteria</taxon>
        <taxon>Pseudomonadati</taxon>
        <taxon>Pseudomonadota</taxon>
        <taxon>Gammaproteobacteria</taxon>
        <taxon>Lysobacterales</taxon>
        <taxon>Lysobacteraceae</taxon>
        <taxon>Arenimonas</taxon>
    </lineage>
</organism>
<gene>
    <name evidence="2" type="ORF">F0415_10890</name>
</gene>
<name>A0A5B2ZAD2_9GAMM</name>
<sequence length="338" mass="36315">MFMAPPRRPADRHCRRLPSHRLRRARLTRVNNRGRHRRRVNTGAVRHERHGMPAQREEAMIRDLFVYLQGGAPDVAAVDAAIALALSHEARVVGLAAVLHPVPVASEWGLAAAGPGAVEMAAAREAAQAWAAAARERLERAGVPHELRLVDAPLAWPEEIAALHARHADLSVFGGAAPEHPNPRHALGFDALLMHGGRPVLLVPPGARLPAPVRHVCLAWQPRREATRALHDALPLLAPGAQVDVVVVDAEPSLLGHGERPGADIAAHLARHGLDPQVVAVSRGDRKVGGALVDQARESGAELLVMGGFSHSRWRQQVFGGVTRTVLAQATLPVLFSH</sequence>
<comment type="caution">
    <text evidence="2">The sequence shown here is derived from an EMBL/GenBank/DDBJ whole genome shotgun (WGS) entry which is preliminary data.</text>
</comment>
<protein>
    <submittedName>
        <fullName evidence="2">Universal stress protein</fullName>
    </submittedName>
</protein>
<evidence type="ECO:0000313" key="2">
    <source>
        <dbReference type="EMBL" id="KAA2284112.1"/>
    </source>
</evidence>